<accession>A0A243S4T1</accession>
<dbReference type="EMBL" id="NGFN01000071">
    <property type="protein sequence ID" value="OUD02558.1"/>
    <property type="molecule type" value="Genomic_DNA"/>
</dbReference>
<feature type="compositionally biased region" description="Basic and acidic residues" evidence="1">
    <location>
        <begin position="157"/>
        <end position="171"/>
    </location>
</feature>
<keyword evidence="3" id="KW-1185">Reference proteome</keyword>
<reference evidence="2 3" key="1">
    <citation type="submission" date="2017-05" db="EMBL/GenBank/DDBJ databases">
        <title>Biotechnological potential of actinobacteria isolated from South African environments.</title>
        <authorList>
            <person name="Le Roes-Hill M."/>
            <person name="Prins A."/>
            <person name="Durrell K.A."/>
        </authorList>
    </citation>
    <scope>NUCLEOTIDE SEQUENCE [LARGE SCALE GENOMIC DNA]</scope>
    <source>
        <strain evidence="2 3">HMC13</strain>
    </source>
</reference>
<comment type="caution">
    <text evidence="2">The sequence shown here is derived from an EMBL/GenBank/DDBJ whole genome shotgun (WGS) entry which is preliminary data.</text>
</comment>
<dbReference type="RefSeq" id="WP_086601235.1">
    <property type="nucleotide sequence ID" value="NZ_NGFN01000071.1"/>
</dbReference>
<dbReference type="InterPro" id="IPR057972">
    <property type="entry name" value="Terminase_7"/>
</dbReference>
<dbReference type="AlphaFoldDB" id="A0A243S4T1"/>
<name>A0A243S4T1_9ACTN</name>
<protein>
    <recommendedName>
        <fullName evidence="4">Terminase small subunit</fullName>
    </recommendedName>
</protein>
<feature type="region of interest" description="Disordered" evidence="1">
    <location>
        <begin position="132"/>
        <end position="171"/>
    </location>
</feature>
<feature type="compositionally biased region" description="Low complexity" evidence="1">
    <location>
        <begin position="144"/>
        <end position="154"/>
    </location>
</feature>
<proteinExistence type="predicted"/>
<dbReference type="Pfam" id="PF25673">
    <property type="entry name" value="Terminase_7"/>
    <property type="match status" value="1"/>
</dbReference>
<gene>
    <name evidence="2" type="ORF">CA983_14125</name>
</gene>
<evidence type="ECO:0008006" key="4">
    <source>
        <dbReference type="Google" id="ProtNLM"/>
    </source>
</evidence>
<organism evidence="2 3">
    <name type="scientific">Streptomyces swartbergensis</name>
    <dbReference type="NCBI Taxonomy" id="487165"/>
    <lineage>
        <taxon>Bacteria</taxon>
        <taxon>Bacillati</taxon>
        <taxon>Actinomycetota</taxon>
        <taxon>Actinomycetes</taxon>
        <taxon>Kitasatosporales</taxon>
        <taxon>Streptomycetaceae</taxon>
        <taxon>Streptomyces</taxon>
    </lineage>
</organism>
<sequence>MAVTGRKPKDGPKRNRVAAVHDWTTVVDQPYDGPRPTLPEARRVEWTDRELGRQSDMQPLQSITGQWWDRVASMPHCVLWSDADWQYAVTTALVADAVFAGDVRLAGELRQRERVLGTTLDARRDLRIRYVPAEDGDQDDEQPAARTAAAAAARPVTRLDERRRRLTADAP</sequence>
<evidence type="ECO:0000313" key="2">
    <source>
        <dbReference type="EMBL" id="OUD02558.1"/>
    </source>
</evidence>
<evidence type="ECO:0000313" key="3">
    <source>
        <dbReference type="Proteomes" id="UP000195105"/>
    </source>
</evidence>
<evidence type="ECO:0000256" key="1">
    <source>
        <dbReference type="SAM" id="MobiDB-lite"/>
    </source>
</evidence>
<dbReference type="Proteomes" id="UP000195105">
    <property type="component" value="Unassembled WGS sequence"/>
</dbReference>